<evidence type="ECO:0000313" key="4">
    <source>
        <dbReference type="Proteomes" id="UP000267251"/>
    </source>
</evidence>
<evidence type="ECO:0000256" key="1">
    <source>
        <dbReference type="SAM" id="Coils"/>
    </source>
</evidence>
<keyword evidence="1" id="KW-0175">Coiled coil</keyword>
<proteinExistence type="predicted"/>
<keyword evidence="4" id="KW-1185">Reference proteome</keyword>
<feature type="compositionally biased region" description="Polar residues" evidence="2">
    <location>
        <begin position="92"/>
        <end position="110"/>
    </location>
</feature>
<dbReference type="OrthoDB" id="10581827at2759"/>
<accession>A0A4P9Y747</accession>
<dbReference type="EMBL" id="KZ987809">
    <property type="protein sequence ID" value="RKP14642.1"/>
    <property type="molecule type" value="Genomic_DNA"/>
</dbReference>
<feature type="region of interest" description="Disordered" evidence="2">
    <location>
        <begin position="180"/>
        <end position="203"/>
    </location>
</feature>
<feature type="compositionally biased region" description="Basic and acidic residues" evidence="2">
    <location>
        <begin position="130"/>
        <end position="140"/>
    </location>
</feature>
<feature type="region of interest" description="Disordered" evidence="2">
    <location>
        <begin position="336"/>
        <end position="414"/>
    </location>
</feature>
<feature type="region of interest" description="Disordered" evidence="2">
    <location>
        <begin position="1"/>
        <end position="167"/>
    </location>
</feature>
<name>A0A4P9Y747_9FUNG</name>
<feature type="compositionally biased region" description="Basic and acidic residues" evidence="2">
    <location>
        <begin position="45"/>
        <end position="66"/>
    </location>
</feature>
<reference evidence="4" key="1">
    <citation type="journal article" date="2018" name="Nat. Microbiol.">
        <title>Leveraging single-cell genomics to expand the fungal tree of life.</title>
        <authorList>
            <person name="Ahrendt S.R."/>
            <person name="Quandt C.A."/>
            <person name="Ciobanu D."/>
            <person name="Clum A."/>
            <person name="Salamov A."/>
            <person name="Andreopoulos B."/>
            <person name="Cheng J.F."/>
            <person name="Woyke T."/>
            <person name="Pelin A."/>
            <person name="Henrissat B."/>
            <person name="Reynolds N.K."/>
            <person name="Benny G.L."/>
            <person name="Smith M.E."/>
            <person name="James T.Y."/>
            <person name="Grigoriev I.V."/>
        </authorList>
    </citation>
    <scope>NUCLEOTIDE SEQUENCE [LARGE SCALE GENOMIC DNA]</scope>
</reference>
<protein>
    <submittedName>
        <fullName evidence="3">Uncharacterized protein</fullName>
    </submittedName>
</protein>
<feature type="compositionally biased region" description="Low complexity" evidence="2">
    <location>
        <begin position="191"/>
        <end position="200"/>
    </location>
</feature>
<feature type="coiled-coil region" evidence="1">
    <location>
        <begin position="238"/>
        <end position="293"/>
    </location>
</feature>
<sequence>MATFEETGQEGTLHPRHHPPTPVKRTNKRSRVTDEADEVILTMEEENRTGQSKEKRPFERPQKETNTKTPARVRVPSILRDPDAEDMFFDVTNDTSFPSPILPSPSQGSSHHYRERTSKNGVGPRPTSRILEDVPRERSFVDLTNDFSSSEEIEESNQGHPPPAPTRLLRQVSGMEEVFSPVASSRHRTISLSRESSPESLENHHMMASSKHQHGWEAAKRQLENEHSIMRDQYLGEINQLNKRLSQEVKAREAAQRLMEEFEETMEKMLVDVRAGEENLRIKEQEAKEERKRIHQYVGKVERAFKELRERYDLRKAENAKLLWERDEAVDALNSYQKSSGGSLAPLAPSRTKFGGEISRAASNGPPKHRWNENLGEGEDSGTKSQYTWASRKRHRVSDQEEEEDVKGESNPFA</sequence>
<dbReference type="Proteomes" id="UP000267251">
    <property type="component" value="Unassembled WGS sequence"/>
</dbReference>
<organism evidence="3 4">
    <name type="scientific">Piptocephalis cylindrospora</name>
    <dbReference type="NCBI Taxonomy" id="1907219"/>
    <lineage>
        <taxon>Eukaryota</taxon>
        <taxon>Fungi</taxon>
        <taxon>Fungi incertae sedis</taxon>
        <taxon>Zoopagomycota</taxon>
        <taxon>Zoopagomycotina</taxon>
        <taxon>Zoopagomycetes</taxon>
        <taxon>Zoopagales</taxon>
        <taxon>Piptocephalidaceae</taxon>
        <taxon>Piptocephalis</taxon>
    </lineage>
</organism>
<gene>
    <name evidence="3" type="ORF">BJ684DRAFT_15049</name>
</gene>
<evidence type="ECO:0000313" key="3">
    <source>
        <dbReference type="EMBL" id="RKP14642.1"/>
    </source>
</evidence>
<evidence type="ECO:0000256" key="2">
    <source>
        <dbReference type="SAM" id="MobiDB-lite"/>
    </source>
</evidence>
<dbReference type="AlphaFoldDB" id="A0A4P9Y747"/>
<feature type="compositionally biased region" description="Basic residues" evidence="2">
    <location>
        <begin position="14"/>
        <end position="30"/>
    </location>
</feature>